<feature type="transmembrane region" description="Helical" evidence="2">
    <location>
        <begin position="203"/>
        <end position="223"/>
    </location>
</feature>
<feature type="transmembrane region" description="Helical" evidence="2">
    <location>
        <begin position="277"/>
        <end position="296"/>
    </location>
</feature>
<dbReference type="Proteomes" id="UP000190637">
    <property type="component" value="Unassembled WGS sequence"/>
</dbReference>
<sequence length="361" mass="40175">MPSSSPSTPLDHARTREGSPAPPPPKQRDALLDNAKFLLIGLVVIGHAISPLENSRSAEVLYFWIYLFHMPAFVLISGYLSKSFDASPRRLDKLLTTVAAPYLVFWFLYALQSLWVGRDIPGSPLQALWLTWFLAALFVWRLTVPLWYRVRHPVLISIAISCCAAVVDLGTVMALPRILSLLPFFVAGLFLEPRHFAFLQRTWVRVCAVVTVAASAVATYLFLQPELHPTWLFWSRSLTDRDIELFPLGLPIRLFLLVTAAVLTAALLALTPRRATWFTGLGALTMYAFLLHGFPIRFAQYFGLYDHLSGLSGLVVVGVAAVGLTLLCMTPWVRRATSWAVEPKVGPLILRPSKPRSPQGS</sequence>
<gene>
    <name evidence="4" type="ORF">SAMN02745673_02225</name>
</gene>
<name>A0A1T4QGW1_9ACTN</name>
<dbReference type="PANTHER" id="PTHR37312">
    <property type="entry name" value="MEMBRANE-BOUND ACYLTRANSFERASE YKRP-RELATED"/>
    <property type="match status" value="1"/>
</dbReference>
<organism evidence="4 5">
    <name type="scientific">Marinactinospora thermotolerans DSM 45154</name>
    <dbReference type="NCBI Taxonomy" id="1122192"/>
    <lineage>
        <taxon>Bacteria</taxon>
        <taxon>Bacillati</taxon>
        <taxon>Actinomycetota</taxon>
        <taxon>Actinomycetes</taxon>
        <taxon>Streptosporangiales</taxon>
        <taxon>Nocardiopsidaceae</taxon>
        <taxon>Marinactinospora</taxon>
    </lineage>
</organism>
<accession>A0A1T4QGW1</accession>
<keyword evidence="2" id="KW-1133">Transmembrane helix</keyword>
<dbReference type="Pfam" id="PF01757">
    <property type="entry name" value="Acyl_transf_3"/>
    <property type="match status" value="1"/>
</dbReference>
<keyword evidence="2" id="KW-0472">Membrane</keyword>
<feature type="transmembrane region" description="Helical" evidence="2">
    <location>
        <begin position="150"/>
        <end position="167"/>
    </location>
</feature>
<feature type="transmembrane region" description="Helical" evidence="2">
    <location>
        <begin position="61"/>
        <end position="82"/>
    </location>
</feature>
<feature type="transmembrane region" description="Helical" evidence="2">
    <location>
        <begin position="127"/>
        <end position="143"/>
    </location>
</feature>
<dbReference type="PANTHER" id="PTHR37312:SF1">
    <property type="entry name" value="MEMBRANE-BOUND ACYLTRANSFERASE YKRP-RELATED"/>
    <property type="match status" value="1"/>
</dbReference>
<dbReference type="OrthoDB" id="6623990at2"/>
<evidence type="ECO:0000313" key="5">
    <source>
        <dbReference type="Proteomes" id="UP000190637"/>
    </source>
</evidence>
<proteinExistence type="predicted"/>
<dbReference type="AlphaFoldDB" id="A0A1T4QGW1"/>
<feature type="transmembrane region" description="Helical" evidence="2">
    <location>
        <begin position="94"/>
        <end position="115"/>
    </location>
</feature>
<dbReference type="STRING" id="1122192.SAMN02745673_02225"/>
<keyword evidence="2" id="KW-0812">Transmembrane</keyword>
<protein>
    <submittedName>
        <fullName evidence="4">Fucose 4-O-acetylase</fullName>
    </submittedName>
</protein>
<dbReference type="RefSeq" id="WP_144390078.1">
    <property type="nucleotide sequence ID" value="NZ_FUWS01000005.1"/>
</dbReference>
<dbReference type="InterPro" id="IPR052734">
    <property type="entry name" value="Nod_factor_acetyltransferase"/>
</dbReference>
<evidence type="ECO:0000256" key="1">
    <source>
        <dbReference type="SAM" id="MobiDB-lite"/>
    </source>
</evidence>
<evidence type="ECO:0000256" key="2">
    <source>
        <dbReference type="SAM" id="Phobius"/>
    </source>
</evidence>
<evidence type="ECO:0000313" key="4">
    <source>
        <dbReference type="EMBL" id="SKA02959.1"/>
    </source>
</evidence>
<feature type="transmembrane region" description="Helical" evidence="2">
    <location>
        <begin position="173"/>
        <end position="191"/>
    </location>
</feature>
<reference evidence="4 5" key="1">
    <citation type="submission" date="2017-02" db="EMBL/GenBank/DDBJ databases">
        <authorList>
            <person name="Peterson S.W."/>
        </authorList>
    </citation>
    <scope>NUCLEOTIDE SEQUENCE [LARGE SCALE GENOMIC DNA]</scope>
    <source>
        <strain evidence="4 5">DSM 45154</strain>
    </source>
</reference>
<feature type="transmembrane region" description="Helical" evidence="2">
    <location>
        <begin position="308"/>
        <end position="329"/>
    </location>
</feature>
<evidence type="ECO:0000259" key="3">
    <source>
        <dbReference type="Pfam" id="PF01757"/>
    </source>
</evidence>
<keyword evidence="5" id="KW-1185">Reference proteome</keyword>
<dbReference type="EMBL" id="FUWS01000005">
    <property type="protein sequence ID" value="SKA02959.1"/>
    <property type="molecule type" value="Genomic_DNA"/>
</dbReference>
<feature type="domain" description="Acyltransferase 3" evidence="3">
    <location>
        <begin position="32"/>
        <end position="328"/>
    </location>
</feature>
<feature type="region of interest" description="Disordered" evidence="1">
    <location>
        <begin position="1"/>
        <end position="26"/>
    </location>
</feature>
<dbReference type="GO" id="GO:0016747">
    <property type="term" value="F:acyltransferase activity, transferring groups other than amino-acyl groups"/>
    <property type="evidence" value="ECO:0007669"/>
    <property type="project" value="InterPro"/>
</dbReference>
<feature type="transmembrane region" description="Helical" evidence="2">
    <location>
        <begin position="250"/>
        <end position="270"/>
    </location>
</feature>
<dbReference type="InterPro" id="IPR002656">
    <property type="entry name" value="Acyl_transf_3_dom"/>
</dbReference>